<evidence type="ECO:0000256" key="1">
    <source>
        <dbReference type="ARBA" id="ARBA00022737"/>
    </source>
</evidence>
<dbReference type="PANTHER" id="PTHR44858:SF1">
    <property type="entry name" value="UDP-N-ACETYLGLUCOSAMINE--PEPTIDE N-ACETYLGLUCOSAMINYLTRANSFERASE SPINDLY-RELATED"/>
    <property type="match status" value="1"/>
</dbReference>
<evidence type="ECO:0000256" key="2">
    <source>
        <dbReference type="ARBA" id="ARBA00022803"/>
    </source>
</evidence>
<gene>
    <name evidence="4" type="ORF">SCARUB_00961</name>
</gene>
<evidence type="ECO:0000313" key="5">
    <source>
        <dbReference type="Proteomes" id="UP000094056"/>
    </source>
</evidence>
<dbReference type="InterPro" id="IPR013105">
    <property type="entry name" value="TPR_2"/>
</dbReference>
<dbReference type="PATRIC" id="fig|1872076.5.peg.1114"/>
<feature type="repeat" description="TPR" evidence="3">
    <location>
        <begin position="403"/>
        <end position="436"/>
    </location>
</feature>
<protein>
    <recommendedName>
        <fullName evidence="6">Tetratricopeptide repeat protein</fullName>
    </recommendedName>
</protein>
<dbReference type="AlphaFoldDB" id="A0A1E3XE79"/>
<dbReference type="InterPro" id="IPR019734">
    <property type="entry name" value="TPR_rpt"/>
</dbReference>
<dbReference type="PANTHER" id="PTHR44858">
    <property type="entry name" value="TETRATRICOPEPTIDE REPEAT PROTEIN 6"/>
    <property type="match status" value="1"/>
</dbReference>
<evidence type="ECO:0000313" key="4">
    <source>
        <dbReference type="EMBL" id="ODS33890.1"/>
    </source>
</evidence>
<dbReference type="SUPFAM" id="SSF53756">
    <property type="entry name" value="UDP-Glycosyltransferase/glycogen phosphorylase"/>
    <property type="match status" value="1"/>
</dbReference>
<dbReference type="Gene3D" id="1.25.40.10">
    <property type="entry name" value="Tetratricopeptide repeat domain"/>
    <property type="match status" value="2"/>
</dbReference>
<dbReference type="SMART" id="SM00028">
    <property type="entry name" value="TPR"/>
    <property type="match status" value="6"/>
</dbReference>
<proteinExistence type="predicted"/>
<dbReference type="Gene3D" id="3.40.50.2000">
    <property type="entry name" value="Glycogen Phosphorylase B"/>
    <property type="match status" value="1"/>
</dbReference>
<dbReference type="Pfam" id="PF13181">
    <property type="entry name" value="TPR_8"/>
    <property type="match status" value="1"/>
</dbReference>
<dbReference type="SUPFAM" id="SSF48452">
    <property type="entry name" value="TPR-like"/>
    <property type="match status" value="1"/>
</dbReference>
<dbReference type="EMBL" id="MAYW01000017">
    <property type="protein sequence ID" value="ODS33890.1"/>
    <property type="molecule type" value="Genomic_DNA"/>
</dbReference>
<dbReference type="PROSITE" id="PS50005">
    <property type="entry name" value="TPR"/>
    <property type="match status" value="2"/>
</dbReference>
<name>A0A1E3XE79_9BACT</name>
<dbReference type="Proteomes" id="UP000094056">
    <property type="component" value="Unassembled WGS sequence"/>
</dbReference>
<organism evidence="4 5">
    <name type="scientific">Candidatus Scalindua rubra</name>
    <dbReference type="NCBI Taxonomy" id="1872076"/>
    <lineage>
        <taxon>Bacteria</taxon>
        <taxon>Pseudomonadati</taxon>
        <taxon>Planctomycetota</taxon>
        <taxon>Candidatus Brocadiia</taxon>
        <taxon>Candidatus Brocadiales</taxon>
        <taxon>Candidatus Scalinduaceae</taxon>
        <taxon>Candidatus Scalindua</taxon>
    </lineage>
</organism>
<accession>A0A1E3XE79</accession>
<reference evidence="4 5" key="1">
    <citation type="submission" date="2016-07" db="EMBL/GenBank/DDBJ databases">
        <title>Draft genome of Scalindua rubra, obtained from a brine-seawater interface in the Red Sea, sheds light on salt adaptation in anammox bacteria.</title>
        <authorList>
            <person name="Speth D.R."/>
            <person name="Lagkouvardos I."/>
            <person name="Wang Y."/>
            <person name="Qian P.-Y."/>
            <person name="Dutilh B.E."/>
            <person name="Jetten M.S."/>
        </authorList>
    </citation>
    <scope>NUCLEOTIDE SEQUENCE [LARGE SCALE GENOMIC DNA]</scope>
    <source>
        <strain evidence="4">BSI-1</strain>
    </source>
</reference>
<sequence length="587" mass="66391">MIDDLLIVNAVAMQTSVVGDYVYRVEQPSIAMGKIPGVTVINVSTISPYFEALCLQADVLILHLLTEHDLLPIIEERKQKKLATVYEISDNFVAGQSGVGIKRWFSDPVNVASAFQLIRMADASQVTGEGILEKYSFLNSNMVIFENQISELGQYKETTSNSIVIGWAGSSGHTEDLKQISQTIVDICNKYPNVSFSFMGDDEQFINIFSCIPESQKTYTPPGTLKDYFRFLEALDIGIATMIDTPYNHCRSDIKFVEYASRGVIPVLSAITQYKKHAVHGSNAFLFEDNNKLKTILEDLIQNQTLRQKVARNTYEYIRSYRMEDQHAKNRIEYYKNLCKKRAVKDNKAFKLSNLSQASESFDVEKTETEVLLYKGVTDEANGNVQSARSLYQKAHELMPDYYLPLFWLGYSYMRHKENEKAIEFFNRAIEINPRSVRSLLYLGNILESREKEKALSVYETALSVSSSYVPCIEAIALLCEKNRDYSNAAKFYNNALEANPFYGNAALGLGRVFTALGNKENALEAFQVAADISPSHTESQYKLAECLFEAGNLEEAANYCLKAMEIDRNYTPTHTLMNKLLKSKLL</sequence>
<evidence type="ECO:0000256" key="3">
    <source>
        <dbReference type="PROSITE-ProRule" id="PRU00339"/>
    </source>
</evidence>
<dbReference type="InterPro" id="IPR011990">
    <property type="entry name" value="TPR-like_helical_dom_sf"/>
</dbReference>
<feature type="repeat" description="TPR" evidence="3">
    <location>
        <begin position="504"/>
        <end position="537"/>
    </location>
</feature>
<comment type="caution">
    <text evidence="4">The sequence shown here is derived from an EMBL/GenBank/DDBJ whole genome shotgun (WGS) entry which is preliminary data.</text>
</comment>
<dbReference type="Pfam" id="PF13432">
    <property type="entry name" value="TPR_16"/>
    <property type="match status" value="1"/>
</dbReference>
<keyword evidence="1" id="KW-0677">Repeat</keyword>
<dbReference type="InterPro" id="IPR050498">
    <property type="entry name" value="Ycf3"/>
</dbReference>
<evidence type="ECO:0008006" key="6">
    <source>
        <dbReference type="Google" id="ProtNLM"/>
    </source>
</evidence>
<keyword evidence="2 3" id="KW-0802">TPR repeat</keyword>
<dbReference type="Pfam" id="PF07719">
    <property type="entry name" value="TPR_2"/>
    <property type="match status" value="1"/>
</dbReference>